<dbReference type="SUPFAM" id="SSF51556">
    <property type="entry name" value="Metallo-dependent hydrolases"/>
    <property type="match status" value="1"/>
</dbReference>
<proteinExistence type="predicted"/>
<dbReference type="GO" id="GO:0019748">
    <property type="term" value="P:secondary metabolic process"/>
    <property type="evidence" value="ECO:0007669"/>
    <property type="project" value="TreeGrafter"/>
</dbReference>
<evidence type="ECO:0000313" key="4">
    <source>
        <dbReference type="Proteomes" id="UP000430508"/>
    </source>
</evidence>
<dbReference type="InterPro" id="IPR032466">
    <property type="entry name" value="Metal_Hydrolase"/>
</dbReference>
<dbReference type="GO" id="GO:0016831">
    <property type="term" value="F:carboxy-lyase activity"/>
    <property type="evidence" value="ECO:0007669"/>
    <property type="project" value="InterPro"/>
</dbReference>
<keyword evidence="3" id="KW-0378">Hydrolase</keyword>
<keyword evidence="1" id="KW-0456">Lyase</keyword>
<dbReference type="Pfam" id="PF04909">
    <property type="entry name" value="Amidohydro_2"/>
    <property type="match status" value="1"/>
</dbReference>
<name>A0A857DG61_9FIRM</name>
<dbReference type="Proteomes" id="UP000430508">
    <property type="component" value="Chromosome"/>
</dbReference>
<dbReference type="PANTHER" id="PTHR21240:SF28">
    <property type="entry name" value="ISO-OROTATE DECARBOXYLASE (EUROFUNG)"/>
    <property type="match status" value="1"/>
</dbReference>
<dbReference type="InterPro" id="IPR006680">
    <property type="entry name" value="Amidohydro-rel"/>
</dbReference>
<dbReference type="EMBL" id="CP046996">
    <property type="protein sequence ID" value="QGZ99627.1"/>
    <property type="molecule type" value="Genomic_DNA"/>
</dbReference>
<sequence>MSNPDYPNIFDAHAHIFPQKVAPRAVNSILSFYDELIQDMEPGKGTASDLIASGAGVGINRFLISSTATRTEQVESINDFIAGVCTDSRFVGFGTMHPEFPNPQLEIERVLSLGLKGLKLHPDFQEYNIDNPSLFPIYEAAESKLPILFHVGDTRTDYSNPHRLAHILKIFPNLVVIAAHLGGWSMWDDFDHSLFKRNVYIDTSSSLMLTEKETAVEIIRSHGVDKVLFGTDYPMWSPEAELERFLSLGLTKEENQKILWENGRKLFGLQL</sequence>
<evidence type="ECO:0000313" key="3">
    <source>
        <dbReference type="EMBL" id="QGZ99627.1"/>
    </source>
</evidence>
<reference evidence="3 4" key="1">
    <citation type="submission" date="2019-12" db="EMBL/GenBank/DDBJ databases">
        <title>Sequence classification of anaerobic respiratory reductive dehalogenases: First we see many, then we see few.</title>
        <authorList>
            <person name="Molenda O."/>
            <person name="Puentes Jacome L.A."/>
            <person name="Cao X."/>
            <person name="Nesbo C.L."/>
            <person name="Tang S."/>
            <person name="Morson N."/>
            <person name="Patron J."/>
            <person name="Lomheim L."/>
            <person name="Wishart D.S."/>
            <person name="Edwards E.A."/>
        </authorList>
    </citation>
    <scope>NUCLEOTIDE SEQUENCE [LARGE SCALE GENOMIC DNA]</scope>
    <source>
        <strain evidence="3 4">12DCA</strain>
    </source>
</reference>
<feature type="domain" description="Amidohydrolase-related" evidence="2">
    <location>
        <begin position="11"/>
        <end position="269"/>
    </location>
</feature>
<dbReference type="Gene3D" id="3.20.20.140">
    <property type="entry name" value="Metal-dependent hydrolases"/>
    <property type="match status" value="1"/>
</dbReference>
<dbReference type="InterPro" id="IPR032465">
    <property type="entry name" value="ACMSD"/>
</dbReference>
<gene>
    <name evidence="3" type="ORF">GQ588_02675</name>
</gene>
<accession>A0A857DG61</accession>
<evidence type="ECO:0000259" key="2">
    <source>
        <dbReference type="Pfam" id="PF04909"/>
    </source>
</evidence>
<organism evidence="3 4">
    <name type="scientific">Dehalobacter restrictus</name>
    <dbReference type="NCBI Taxonomy" id="55583"/>
    <lineage>
        <taxon>Bacteria</taxon>
        <taxon>Bacillati</taxon>
        <taxon>Bacillota</taxon>
        <taxon>Clostridia</taxon>
        <taxon>Eubacteriales</taxon>
        <taxon>Desulfitobacteriaceae</taxon>
        <taxon>Dehalobacter</taxon>
    </lineage>
</organism>
<dbReference type="GO" id="GO:0016787">
    <property type="term" value="F:hydrolase activity"/>
    <property type="evidence" value="ECO:0007669"/>
    <property type="project" value="UniProtKB-KW"/>
</dbReference>
<dbReference type="GO" id="GO:0005737">
    <property type="term" value="C:cytoplasm"/>
    <property type="evidence" value="ECO:0007669"/>
    <property type="project" value="TreeGrafter"/>
</dbReference>
<protein>
    <submittedName>
        <fullName evidence="3">Amidohydrolase family protein</fullName>
    </submittedName>
</protein>
<dbReference type="PANTHER" id="PTHR21240">
    <property type="entry name" value="2-AMINO-3-CARBOXYLMUCONATE-6-SEMIALDEHYDE DECARBOXYLASE"/>
    <property type="match status" value="1"/>
</dbReference>
<dbReference type="AlphaFoldDB" id="A0A857DG61"/>
<evidence type="ECO:0000256" key="1">
    <source>
        <dbReference type="ARBA" id="ARBA00023239"/>
    </source>
</evidence>
<dbReference type="RefSeq" id="WP_019225203.1">
    <property type="nucleotide sequence ID" value="NZ_CP046996.1"/>
</dbReference>